<sequence length="330" mass="39298">MDNRKAQFILDNLTRLAEKFELNEAFWERFEKENIFPKTYIEHMKNGNGLDTENLKKNLLIDITKRHSSSYEKMSKIFRDLFDCDFLDHWCKNYYPNTRPGYCLIINNEKFETIDNRTGSNTDVTKLCDAFERLNFKVETRSNLSKDEMLDLMKQLNEDDSLKNYDIFMLIVMSHGYSSHFMTVDEKYLKYKEIEDNFSHKKCPQLKNKPKIIIYNCCREAITDKIAKQINEQSSERQESIDDGIKDMIVIYSTLENYLSVRDEEQGTFFANALVQSLNEFKDTDLDKIIQHANKLLIEMSQNESNHIERRQVIEWRKIGITKYIYFKTS</sequence>
<evidence type="ECO:0000256" key="5">
    <source>
        <dbReference type="RuleBase" id="RU003971"/>
    </source>
</evidence>
<feature type="domain" description="Caspase family p10" evidence="6">
    <location>
        <begin position="246"/>
        <end position="329"/>
    </location>
</feature>
<evidence type="ECO:0000256" key="1">
    <source>
        <dbReference type="ARBA" id="ARBA00010134"/>
    </source>
</evidence>
<dbReference type="InterPro" id="IPR011600">
    <property type="entry name" value="Pept_C14_caspase"/>
</dbReference>
<dbReference type="Pfam" id="PF00656">
    <property type="entry name" value="Peptidase_C14"/>
    <property type="match status" value="1"/>
</dbReference>
<comment type="similarity">
    <text evidence="1 5">Belongs to the peptidase C14A family.</text>
</comment>
<dbReference type="PANTHER" id="PTHR47901:SF8">
    <property type="entry name" value="CASPASE-3"/>
    <property type="match status" value="1"/>
</dbReference>
<feature type="domain" description="Caspase family p20" evidence="7">
    <location>
        <begin position="99"/>
        <end position="219"/>
    </location>
</feature>
<evidence type="ECO:0000313" key="8">
    <source>
        <dbReference type="EMBL" id="KAH7646303.1"/>
    </source>
</evidence>
<dbReference type="GO" id="GO:0004197">
    <property type="term" value="F:cysteine-type endopeptidase activity"/>
    <property type="evidence" value="ECO:0007669"/>
    <property type="project" value="InterPro"/>
</dbReference>
<dbReference type="Proteomes" id="UP000790347">
    <property type="component" value="Unassembled WGS sequence"/>
</dbReference>
<keyword evidence="10" id="KW-1185">Reference proteome</keyword>
<keyword evidence="3" id="KW-0053">Apoptosis</keyword>
<evidence type="ECO:0000256" key="2">
    <source>
        <dbReference type="ARBA" id="ARBA00022670"/>
    </source>
</evidence>
<dbReference type="Proteomes" id="UP000828236">
    <property type="component" value="Unassembled WGS sequence"/>
</dbReference>
<dbReference type="OrthoDB" id="6044770at2759"/>
<organism evidence="9 10">
    <name type="scientific">Dermatophagoides farinae</name>
    <name type="common">American house dust mite</name>
    <dbReference type="NCBI Taxonomy" id="6954"/>
    <lineage>
        <taxon>Eukaryota</taxon>
        <taxon>Metazoa</taxon>
        <taxon>Ecdysozoa</taxon>
        <taxon>Arthropoda</taxon>
        <taxon>Chelicerata</taxon>
        <taxon>Arachnida</taxon>
        <taxon>Acari</taxon>
        <taxon>Acariformes</taxon>
        <taxon>Sarcoptiformes</taxon>
        <taxon>Astigmata</taxon>
        <taxon>Psoroptidia</taxon>
        <taxon>Analgoidea</taxon>
        <taxon>Pyroglyphidae</taxon>
        <taxon>Dermatophagoidinae</taxon>
        <taxon>Dermatophagoides</taxon>
    </lineage>
</organism>
<evidence type="ECO:0000313" key="10">
    <source>
        <dbReference type="Proteomes" id="UP000790347"/>
    </source>
</evidence>
<reference evidence="9" key="1">
    <citation type="submission" date="2013-05" db="EMBL/GenBank/DDBJ databases">
        <authorList>
            <person name="Yim A.K.Y."/>
            <person name="Chan T.F."/>
            <person name="Ji K.M."/>
            <person name="Liu X.Y."/>
            <person name="Zhou J.W."/>
            <person name="Li R.Q."/>
            <person name="Yang K.Y."/>
            <person name="Li J."/>
            <person name="Li M."/>
            <person name="Law P.T.W."/>
            <person name="Wu Y.L."/>
            <person name="Cai Z.L."/>
            <person name="Qin H."/>
            <person name="Bao Y."/>
            <person name="Leung R.K.K."/>
            <person name="Ng P.K.S."/>
            <person name="Zou J."/>
            <person name="Zhong X.J."/>
            <person name="Ran P.X."/>
            <person name="Zhong N.S."/>
            <person name="Liu Z.G."/>
            <person name="Tsui S.K.W."/>
        </authorList>
    </citation>
    <scope>NUCLEOTIDE SEQUENCE</scope>
    <source>
        <strain evidence="9">Derf</strain>
        <tissue evidence="9">Whole organism</tissue>
    </source>
</reference>
<evidence type="ECO:0000256" key="4">
    <source>
        <dbReference type="ARBA" id="ARBA00022801"/>
    </source>
</evidence>
<evidence type="ECO:0000259" key="6">
    <source>
        <dbReference type="PROSITE" id="PS50207"/>
    </source>
</evidence>
<accession>A0A922HY82</accession>
<dbReference type="InterPro" id="IPR029030">
    <property type="entry name" value="Caspase-like_dom_sf"/>
</dbReference>
<reference evidence="9" key="4">
    <citation type="journal article" date="2022" name="Res Sq">
        <title>Comparative Genomics Reveals Insights into the Divergent Evolution of Astigmatic Mites and Household Pest Adaptations.</title>
        <authorList>
            <person name="Xiong Q."/>
            <person name="Wan A.T.-Y."/>
            <person name="Liu X.-Y."/>
            <person name="Fung C.S.-H."/>
            <person name="Xiao X."/>
            <person name="Malainual N."/>
            <person name="Hou J."/>
            <person name="Wang L."/>
            <person name="Wang M."/>
            <person name="Yang K."/>
            <person name="Cui Y."/>
            <person name="Leung E."/>
            <person name="Nong W."/>
            <person name="Shin S.-K."/>
            <person name="Au S."/>
            <person name="Jeong K.Y."/>
            <person name="Chew F.T."/>
            <person name="Hui J."/>
            <person name="Leung T.F."/>
            <person name="Tungtrongchitr A."/>
            <person name="Zhong N."/>
            <person name="Liu Z."/>
            <person name="Tsui S."/>
        </authorList>
    </citation>
    <scope>NUCLEOTIDE SEQUENCE</scope>
    <source>
        <strain evidence="9">Derf</strain>
        <tissue evidence="9">Whole organism</tissue>
    </source>
</reference>
<dbReference type="SUPFAM" id="SSF52129">
    <property type="entry name" value="Caspase-like"/>
    <property type="match status" value="1"/>
</dbReference>
<dbReference type="GO" id="GO:0006508">
    <property type="term" value="P:proteolysis"/>
    <property type="evidence" value="ECO:0007669"/>
    <property type="project" value="UniProtKB-KW"/>
</dbReference>
<reference evidence="8" key="3">
    <citation type="journal article" date="2021" name="World Allergy Organ. J.">
        <title>Chromosome-level assembly of Dermatophagoides farinae genome and transcriptome reveals two novel allergens Der f 37 and Der f 39.</title>
        <authorList>
            <person name="Chen J."/>
            <person name="Cai Z."/>
            <person name="Fan D."/>
            <person name="Hu J."/>
            <person name="Hou Y."/>
            <person name="He Y."/>
            <person name="Zhang Z."/>
            <person name="Zhao Z."/>
            <person name="Gao P."/>
            <person name="Hu W."/>
            <person name="Sun J."/>
            <person name="Li J."/>
            <person name="Ji K."/>
        </authorList>
    </citation>
    <scope>NUCLEOTIDE SEQUENCE</scope>
    <source>
        <strain evidence="8">JKM2019</strain>
    </source>
</reference>
<dbReference type="Gene3D" id="3.40.50.1460">
    <property type="match status" value="1"/>
</dbReference>
<dbReference type="PANTHER" id="PTHR47901">
    <property type="entry name" value="CASPASE RECRUITMENT DOMAIN-CONTAINING PROTEIN 18"/>
    <property type="match status" value="1"/>
</dbReference>
<keyword evidence="4" id="KW-0378">Hydrolase</keyword>
<dbReference type="EMBL" id="SDOV01000001">
    <property type="protein sequence ID" value="KAH7646303.1"/>
    <property type="molecule type" value="Genomic_DNA"/>
</dbReference>
<reference evidence="8" key="2">
    <citation type="submission" date="2020-06" db="EMBL/GenBank/DDBJ databases">
        <authorList>
            <person name="Ji K."/>
            <person name="Li J."/>
        </authorList>
    </citation>
    <scope>NUCLEOTIDE SEQUENCE</scope>
    <source>
        <strain evidence="8">JKM2019</strain>
        <tissue evidence="8">Whole body</tissue>
    </source>
</reference>
<dbReference type="InterPro" id="IPR015917">
    <property type="entry name" value="Pept_C14A"/>
</dbReference>
<evidence type="ECO:0000256" key="3">
    <source>
        <dbReference type="ARBA" id="ARBA00022703"/>
    </source>
</evidence>
<keyword evidence="2" id="KW-0645">Protease</keyword>
<dbReference type="PROSITE" id="PS50207">
    <property type="entry name" value="CASPASE_P10"/>
    <property type="match status" value="1"/>
</dbReference>
<dbReference type="InterPro" id="IPR002138">
    <property type="entry name" value="Pept_C14_p10"/>
</dbReference>
<dbReference type="GO" id="GO:0006915">
    <property type="term" value="P:apoptotic process"/>
    <property type="evidence" value="ECO:0007669"/>
    <property type="project" value="UniProtKB-KW"/>
</dbReference>
<dbReference type="AlphaFoldDB" id="A0A922HY82"/>
<dbReference type="SMART" id="SM00115">
    <property type="entry name" value="CASc"/>
    <property type="match status" value="1"/>
</dbReference>
<dbReference type="PROSITE" id="PS50208">
    <property type="entry name" value="CASPASE_P20"/>
    <property type="match status" value="1"/>
</dbReference>
<dbReference type="EMBL" id="ASGP02000003">
    <property type="protein sequence ID" value="KAH9516741.1"/>
    <property type="molecule type" value="Genomic_DNA"/>
</dbReference>
<gene>
    <name evidence="9" type="primary">CASP7_1</name>
    <name evidence="9" type="ORF">DERF_007460</name>
    <name evidence="8" type="ORF">HUG17_1841</name>
</gene>
<dbReference type="InterPro" id="IPR001309">
    <property type="entry name" value="Pept_C14_p20"/>
</dbReference>
<evidence type="ECO:0000259" key="7">
    <source>
        <dbReference type="PROSITE" id="PS50208"/>
    </source>
</evidence>
<dbReference type="InterPro" id="IPR002398">
    <property type="entry name" value="Pept_C14"/>
</dbReference>
<dbReference type="PRINTS" id="PR00376">
    <property type="entry name" value="IL1BCENZYME"/>
</dbReference>
<evidence type="ECO:0000313" key="9">
    <source>
        <dbReference type="EMBL" id="KAH9516741.1"/>
    </source>
</evidence>
<protein>
    <submittedName>
        <fullName evidence="9">Caspase-7</fullName>
    </submittedName>
    <submittedName>
        <fullName evidence="8">Caspase-like protein</fullName>
    </submittedName>
</protein>
<proteinExistence type="inferred from homology"/>
<name>A0A922HY82_DERFA</name>
<comment type="caution">
    <text evidence="9">The sequence shown here is derived from an EMBL/GenBank/DDBJ whole genome shotgun (WGS) entry which is preliminary data.</text>
</comment>